<dbReference type="GO" id="GO:0016853">
    <property type="term" value="F:isomerase activity"/>
    <property type="evidence" value="ECO:0007669"/>
    <property type="project" value="UniProtKB-KW"/>
</dbReference>
<dbReference type="InterPro" id="IPR032710">
    <property type="entry name" value="NTF2-like_dom_sf"/>
</dbReference>
<dbReference type="EMBL" id="JAASRO010000001">
    <property type="protein sequence ID" value="NIK56784.1"/>
    <property type="molecule type" value="Genomic_DNA"/>
</dbReference>
<evidence type="ECO:0000313" key="2">
    <source>
        <dbReference type="EMBL" id="NIK56784.1"/>
    </source>
</evidence>
<proteinExistence type="predicted"/>
<dbReference type="SUPFAM" id="SSF54427">
    <property type="entry name" value="NTF2-like"/>
    <property type="match status" value="1"/>
</dbReference>
<dbReference type="InterPro" id="IPR037401">
    <property type="entry name" value="SnoaL-like"/>
</dbReference>
<name>A0A7X5V8X2_9ACTN</name>
<dbReference type="RefSeq" id="WP_167206377.1">
    <property type="nucleotide sequence ID" value="NZ_JAASRO010000001.1"/>
</dbReference>
<dbReference type="Gene3D" id="3.10.450.50">
    <property type="match status" value="1"/>
</dbReference>
<gene>
    <name evidence="2" type="ORF">BJY22_002501</name>
</gene>
<dbReference type="AlphaFoldDB" id="A0A7X5V8X2"/>
<keyword evidence="2" id="KW-0413">Isomerase</keyword>
<reference evidence="2 3" key="1">
    <citation type="submission" date="2020-03" db="EMBL/GenBank/DDBJ databases">
        <title>Sequencing the genomes of 1000 actinobacteria strains.</title>
        <authorList>
            <person name="Klenk H.-P."/>
        </authorList>
    </citation>
    <scope>NUCLEOTIDE SEQUENCE [LARGE SCALE GENOMIC DNA]</scope>
    <source>
        <strain evidence="2 3">DSM 45490</strain>
    </source>
</reference>
<keyword evidence="3" id="KW-1185">Reference proteome</keyword>
<sequence length="150" mass="16843">MSSDTIPTVDLVAARTRNEEVWRRSSALLFAGDIDSFITYWCEDGRYEAALPVPGLPPVLTGHGELHAAFTGFVTGARSIAVHDFRFHQTDDPEVAVVEERMVAELVTGDRYENRLAIRVTFRDGRIAELLEYYGQFAHQELLRKLGFAA</sequence>
<dbReference type="Pfam" id="PF12680">
    <property type="entry name" value="SnoaL_2"/>
    <property type="match status" value="1"/>
</dbReference>
<feature type="domain" description="SnoaL-like" evidence="1">
    <location>
        <begin position="23"/>
        <end position="129"/>
    </location>
</feature>
<comment type="caution">
    <text evidence="2">The sequence shown here is derived from an EMBL/GenBank/DDBJ whole genome shotgun (WGS) entry which is preliminary data.</text>
</comment>
<evidence type="ECO:0000259" key="1">
    <source>
        <dbReference type="Pfam" id="PF12680"/>
    </source>
</evidence>
<evidence type="ECO:0000313" key="3">
    <source>
        <dbReference type="Proteomes" id="UP000555407"/>
    </source>
</evidence>
<organism evidence="2 3">
    <name type="scientific">Kribbella shirazensis</name>
    <dbReference type="NCBI Taxonomy" id="1105143"/>
    <lineage>
        <taxon>Bacteria</taxon>
        <taxon>Bacillati</taxon>
        <taxon>Actinomycetota</taxon>
        <taxon>Actinomycetes</taxon>
        <taxon>Propionibacteriales</taxon>
        <taxon>Kribbellaceae</taxon>
        <taxon>Kribbella</taxon>
    </lineage>
</organism>
<dbReference type="Proteomes" id="UP000555407">
    <property type="component" value="Unassembled WGS sequence"/>
</dbReference>
<accession>A0A7X5V8X2</accession>
<protein>
    <submittedName>
        <fullName evidence="2">Ketosteroid isomerase-like protein</fullName>
    </submittedName>
</protein>